<keyword evidence="5 8" id="KW-0418">Kinase</keyword>
<dbReference type="InterPro" id="IPR011009">
    <property type="entry name" value="Kinase-like_dom_sf"/>
</dbReference>
<evidence type="ECO:0000313" key="9">
    <source>
        <dbReference type="Proteomes" id="UP000325787"/>
    </source>
</evidence>
<dbReference type="SUPFAM" id="SSF56112">
    <property type="entry name" value="Protein kinase-like (PK-like)"/>
    <property type="match status" value="1"/>
</dbReference>
<dbReference type="EMBL" id="CP034550">
    <property type="protein sequence ID" value="QFZ19736.1"/>
    <property type="molecule type" value="Genomic_DNA"/>
</dbReference>
<evidence type="ECO:0000259" key="7">
    <source>
        <dbReference type="PROSITE" id="PS50011"/>
    </source>
</evidence>
<protein>
    <recommendedName>
        <fullName evidence="1">non-specific serine/threonine protein kinase</fullName>
        <ecNumber evidence="1">2.7.11.1</ecNumber>
    </recommendedName>
</protein>
<keyword evidence="3" id="KW-0808">Transferase</keyword>
<dbReference type="EC" id="2.7.11.1" evidence="1"/>
<evidence type="ECO:0000256" key="6">
    <source>
        <dbReference type="ARBA" id="ARBA00022840"/>
    </source>
</evidence>
<keyword evidence="4" id="KW-0547">Nucleotide-binding</keyword>
<feature type="domain" description="Protein kinase" evidence="7">
    <location>
        <begin position="36"/>
        <end position="286"/>
    </location>
</feature>
<dbReference type="Gene3D" id="3.30.200.20">
    <property type="entry name" value="Phosphorylase Kinase, domain 1"/>
    <property type="match status" value="1"/>
</dbReference>
<proteinExistence type="predicted"/>
<dbReference type="InterPro" id="IPR000719">
    <property type="entry name" value="Prot_kinase_dom"/>
</dbReference>
<dbReference type="SMART" id="SM00220">
    <property type="entry name" value="S_TKc"/>
    <property type="match status" value="1"/>
</dbReference>
<gene>
    <name evidence="8" type="ORF">EKG83_21935</name>
</gene>
<accession>A0A5Q0H0G9</accession>
<evidence type="ECO:0000313" key="8">
    <source>
        <dbReference type="EMBL" id="QFZ19736.1"/>
    </source>
</evidence>
<dbReference type="PANTHER" id="PTHR43289">
    <property type="entry name" value="MITOGEN-ACTIVATED PROTEIN KINASE KINASE KINASE 20-RELATED"/>
    <property type="match status" value="1"/>
</dbReference>
<dbReference type="PROSITE" id="PS00108">
    <property type="entry name" value="PROTEIN_KINASE_ST"/>
    <property type="match status" value="1"/>
</dbReference>
<dbReference type="CDD" id="cd14014">
    <property type="entry name" value="STKc_PknB_like"/>
    <property type="match status" value="1"/>
</dbReference>
<dbReference type="Pfam" id="PF00069">
    <property type="entry name" value="Pkinase"/>
    <property type="match status" value="1"/>
</dbReference>
<organism evidence="8 9">
    <name type="scientific">Saccharothrix syringae</name>
    <name type="common">Nocardiopsis syringae</name>
    <dbReference type="NCBI Taxonomy" id="103733"/>
    <lineage>
        <taxon>Bacteria</taxon>
        <taxon>Bacillati</taxon>
        <taxon>Actinomycetota</taxon>
        <taxon>Actinomycetes</taxon>
        <taxon>Pseudonocardiales</taxon>
        <taxon>Pseudonocardiaceae</taxon>
        <taxon>Saccharothrix</taxon>
    </lineage>
</organism>
<name>A0A5Q0H0G9_SACSY</name>
<reference evidence="9" key="1">
    <citation type="journal article" date="2021" name="Curr. Microbiol.">
        <title>Complete genome of nocamycin-producing strain Saccharothrix syringae NRRL B-16468 reveals the biosynthetic potential for secondary metabolites.</title>
        <authorList>
            <person name="Mo X."/>
            <person name="Yang S."/>
        </authorList>
    </citation>
    <scope>NUCLEOTIDE SEQUENCE [LARGE SCALE GENOMIC DNA]</scope>
    <source>
        <strain evidence="9">ATCC 51364 / DSM 43886 / JCM 6844 / KCTC 9398 / NBRC 14523 / NRRL B-16468 / INA 2240</strain>
    </source>
</reference>
<evidence type="ECO:0000256" key="4">
    <source>
        <dbReference type="ARBA" id="ARBA00022741"/>
    </source>
</evidence>
<evidence type="ECO:0000256" key="2">
    <source>
        <dbReference type="ARBA" id="ARBA00022527"/>
    </source>
</evidence>
<evidence type="ECO:0000256" key="3">
    <source>
        <dbReference type="ARBA" id="ARBA00022679"/>
    </source>
</evidence>
<keyword evidence="6" id="KW-0067">ATP-binding</keyword>
<dbReference type="GO" id="GO:0005524">
    <property type="term" value="F:ATP binding"/>
    <property type="evidence" value="ECO:0007669"/>
    <property type="project" value="UniProtKB-KW"/>
</dbReference>
<dbReference type="InterPro" id="IPR008271">
    <property type="entry name" value="Ser/Thr_kinase_AS"/>
</dbReference>
<dbReference type="PROSITE" id="PS50011">
    <property type="entry name" value="PROTEIN_KINASE_DOM"/>
    <property type="match status" value="1"/>
</dbReference>
<keyword evidence="9" id="KW-1185">Reference proteome</keyword>
<dbReference type="OrthoDB" id="9762169at2"/>
<keyword evidence="2 8" id="KW-0723">Serine/threonine-protein kinase</keyword>
<evidence type="ECO:0000256" key="5">
    <source>
        <dbReference type="ARBA" id="ARBA00022777"/>
    </source>
</evidence>
<dbReference type="Proteomes" id="UP000325787">
    <property type="component" value="Chromosome"/>
</dbReference>
<dbReference type="Gene3D" id="1.10.510.10">
    <property type="entry name" value="Transferase(Phosphotransferase) domain 1"/>
    <property type="match status" value="1"/>
</dbReference>
<dbReference type="GO" id="GO:0004674">
    <property type="term" value="F:protein serine/threonine kinase activity"/>
    <property type="evidence" value="ECO:0007669"/>
    <property type="project" value="UniProtKB-KW"/>
</dbReference>
<dbReference type="KEGG" id="ssyi:EKG83_21935"/>
<sequence length="610" mass="64897">MGPVRGELAGRNRRRPANAFPTLRTVRTGDVIGGRYELEDARGSGSGGVVWAAFDRKLKRRVALKRPHAAADHAERARFRREAETAAQVNHPNAVSVFDTVDADDCWLVMEYVPAESLDRVLAAGGPLPPERVARIGVQVASALAAVHAKNIVHRDVKPGNVLVTDDDLAKLTDFGVSLWREVTRTDDGRVTGTPAYTSPEVAGGYPASRASDVFSLGATLFAAVEGTPPFGDGEAHEVLERVRRGEVRPMRRAGPLAPLLADMLRPRPAARPTADEVRARLKEVVGEWEPPVPRPARVPVRRRPAFRAAAGIAFVVALSAAVLTWPYRAPAAQTSASAGGLVGDERTADPCALIDQEELRRFGPTRVSTTYGNFNRCDALVDVRAVKPVDVEIQLITRTSRAVQGGPLDVVVEAGSSEECDRTVVVDDAYAVRVTAKLANPPVDLCAVVESATGSVLEVLRGGPIPRRAVPFPAGSLANVDACALLDDEALVALAGFNGGSAVNVFGHWGCKWYSTLGGPAVNLRYDQEPAQQLIEGEPVEVGGRTGYVHVDRESSTGCAVSVPHRPRGSAQGTHIDVVELTVGGDRPGIEYCPRAQRLAAVAAAKLPS</sequence>
<dbReference type="AlphaFoldDB" id="A0A5Q0H0G9"/>
<dbReference type="PANTHER" id="PTHR43289:SF6">
    <property type="entry name" value="SERINE_THREONINE-PROTEIN KINASE NEKL-3"/>
    <property type="match status" value="1"/>
</dbReference>
<evidence type="ECO:0000256" key="1">
    <source>
        <dbReference type="ARBA" id="ARBA00012513"/>
    </source>
</evidence>